<dbReference type="EMBL" id="CM007648">
    <property type="protein sequence ID" value="ONM24890.1"/>
    <property type="molecule type" value="Genomic_DNA"/>
</dbReference>
<sequence>MHGRCYELFDL</sequence>
<name>A0A1D6F040_MAIZE</name>
<reference evidence="1" key="1">
    <citation type="submission" date="2015-12" db="EMBL/GenBank/DDBJ databases">
        <title>Update maize B73 reference genome by single molecule sequencing technologies.</title>
        <authorList>
            <consortium name="Maize Genome Sequencing Project"/>
            <person name="Ware D."/>
        </authorList>
    </citation>
    <scope>NUCLEOTIDE SEQUENCE [LARGE SCALE GENOMIC DNA]</scope>
    <source>
        <tissue evidence="1">Seedling</tissue>
    </source>
</reference>
<proteinExistence type="predicted"/>
<gene>
    <name evidence="1" type="ORF">ZEAMMB73_Zm00001d006734</name>
</gene>
<accession>A0A1D6F040</accession>
<evidence type="ECO:0000313" key="1">
    <source>
        <dbReference type="EMBL" id="ONM24890.1"/>
    </source>
</evidence>
<dbReference type="InParanoid" id="A0A1D6F040"/>
<organism evidence="1">
    <name type="scientific">Zea mays</name>
    <name type="common">Maize</name>
    <dbReference type="NCBI Taxonomy" id="4577"/>
    <lineage>
        <taxon>Eukaryota</taxon>
        <taxon>Viridiplantae</taxon>
        <taxon>Streptophyta</taxon>
        <taxon>Embryophyta</taxon>
        <taxon>Tracheophyta</taxon>
        <taxon>Spermatophyta</taxon>
        <taxon>Magnoliopsida</taxon>
        <taxon>Liliopsida</taxon>
        <taxon>Poales</taxon>
        <taxon>Poaceae</taxon>
        <taxon>PACMAD clade</taxon>
        <taxon>Panicoideae</taxon>
        <taxon>Andropogonodae</taxon>
        <taxon>Andropogoneae</taxon>
        <taxon>Tripsacinae</taxon>
        <taxon>Zea</taxon>
    </lineage>
</organism>
<protein>
    <submittedName>
        <fullName evidence="1">Uncharacterized protein</fullName>
    </submittedName>
</protein>